<organism evidence="2 3">
    <name type="scientific">Hyphomicrobium denitrificans (strain ATCC 51888 / DSM 1869 / NCIMB 11706 / TK 0415)</name>
    <dbReference type="NCBI Taxonomy" id="582899"/>
    <lineage>
        <taxon>Bacteria</taxon>
        <taxon>Pseudomonadati</taxon>
        <taxon>Pseudomonadota</taxon>
        <taxon>Alphaproteobacteria</taxon>
        <taxon>Hyphomicrobiales</taxon>
        <taxon>Hyphomicrobiaceae</taxon>
        <taxon>Hyphomicrobium</taxon>
    </lineage>
</organism>
<feature type="transmembrane region" description="Helical" evidence="1">
    <location>
        <begin position="56"/>
        <end position="79"/>
    </location>
</feature>
<protein>
    <submittedName>
        <fullName evidence="2">Putative integral membrane ion antiporter</fullName>
    </submittedName>
</protein>
<name>D8JSJ6_HYPDA</name>
<sequence>MRAVVTSAVARFAPEKRQQVSRAQLIGLAVASIVPAAVWCVLINVVAMWISGPLSALTTAIIGVTIAVFLAIVCAPLILRDRN</sequence>
<keyword evidence="3" id="KW-1185">Reference proteome</keyword>
<evidence type="ECO:0000313" key="3">
    <source>
        <dbReference type="Proteomes" id="UP000002033"/>
    </source>
</evidence>
<dbReference type="RefSeq" id="WP_013216449.1">
    <property type="nucleotide sequence ID" value="NC_014313.1"/>
</dbReference>
<dbReference type="HOGENOM" id="CLU_182177_0_0_5"/>
<gene>
    <name evidence="2" type="ordered locus">Hden_2494</name>
</gene>
<feature type="transmembrane region" description="Helical" evidence="1">
    <location>
        <begin position="25"/>
        <end position="50"/>
    </location>
</feature>
<reference evidence="3" key="1">
    <citation type="journal article" date="2011" name="J. Bacteriol.">
        <title>Genome sequences of eight morphologically diverse alphaproteobacteria.</title>
        <authorList>
            <consortium name="US DOE Joint Genome Institute"/>
            <person name="Brown P.J."/>
            <person name="Kysela D.T."/>
            <person name="Buechlein A."/>
            <person name="Hemmerich C."/>
            <person name="Brun Y.V."/>
        </authorList>
    </citation>
    <scope>NUCLEOTIDE SEQUENCE [LARGE SCALE GENOMIC DNA]</scope>
    <source>
        <strain evidence="3">ATCC 51888 / DSM 1869 / NCIB 11706 / TK 0415</strain>
    </source>
</reference>
<keyword evidence="1" id="KW-0812">Transmembrane</keyword>
<evidence type="ECO:0000256" key="1">
    <source>
        <dbReference type="SAM" id="Phobius"/>
    </source>
</evidence>
<proteinExistence type="predicted"/>
<keyword evidence="1" id="KW-0472">Membrane</keyword>
<dbReference type="EMBL" id="CP002083">
    <property type="protein sequence ID" value="ADJ24290.1"/>
    <property type="molecule type" value="Genomic_DNA"/>
</dbReference>
<dbReference type="OrthoDB" id="7933419at2"/>
<dbReference type="KEGG" id="hdn:Hden_2494"/>
<evidence type="ECO:0000313" key="2">
    <source>
        <dbReference type="EMBL" id="ADJ24290.1"/>
    </source>
</evidence>
<dbReference type="AlphaFoldDB" id="D8JSJ6"/>
<accession>D8JSJ6</accession>
<keyword evidence="1" id="KW-1133">Transmembrane helix</keyword>
<dbReference type="Proteomes" id="UP000002033">
    <property type="component" value="Chromosome"/>
</dbReference>